<dbReference type="GO" id="GO:0005737">
    <property type="term" value="C:cytoplasm"/>
    <property type="evidence" value="ECO:0007669"/>
    <property type="project" value="TreeGrafter"/>
</dbReference>
<dbReference type="SUPFAM" id="SSF52833">
    <property type="entry name" value="Thioredoxin-like"/>
    <property type="match status" value="1"/>
</dbReference>
<dbReference type="InterPro" id="IPR010987">
    <property type="entry name" value="Glutathione-S-Trfase_C-like"/>
</dbReference>
<dbReference type="Gene3D" id="3.40.30.10">
    <property type="entry name" value="Glutaredoxin"/>
    <property type="match status" value="1"/>
</dbReference>
<protein>
    <recommendedName>
        <fullName evidence="1">GST C-terminal domain-containing protein</fullName>
    </recommendedName>
</protein>
<gene>
    <name evidence="2" type="ORF">METZ01_LOCUS269930</name>
</gene>
<dbReference type="AlphaFoldDB" id="A0A382JZ88"/>
<evidence type="ECO:0000259" key="1">
    <source>
        <dbReference type="PROSITE" id="PS50405"/>
    </source>
</evidence>
<accession>A0A382JZ88</accession>
<dbReference type="Gene3D" id="1.20.1050.10">
    <property type="match status" value="1"/>
</dbReference>
<reference evidence="2" key="1">
    <citation type="submission" date="2018-05" db="EMBL/GenBank/DDBJ databases">
        <authorList>
            <person name="Lanie J.A."/>
            <person name="Ng W.-L."/>
            <person name="Kazmierczak K.M."/>
            <person name="Andrzejewski T.M."/>
            <person name="Davidsen T.M."/>
            <person name="Wayne K.J."/>
            <person name="Tettelin H."/>
            <person name="Glass J.I."/>
            <person name="Rusch D."/>
            <person name="Podicherti R."/>
            <person name="Tsui H.-C.T."/>
            <person name="Winkler M.E."/>
        </authorList>
    </citation>
    <scope>NUCLEOTIDE SEQUENCE</scope>
</reference>
<sequence length="230" mass="26389">MGMLVEGHWIDEDGNSRGSGGKFDHLPTYFRDFISSDGSSGLKAEPGRYHIYATKTCPWAHRTLLFRHLKGLTKVIGLHLGESGNEGYRLDINGPHVVPGTDEQITYLHEIYTLSNSSYTGRVTVPTLWDEKEKRIVNNESSEIIRMFNSEFNEYSENHYDYYPNELRNEIDDINELIYSKVNNGVYQAGFSSNQAAYEEAFDALFDAFEMLEDRLSKQRYLCGERITEA</sequence>
<dbReference type="PROSITE" id="PS50405">
    <property type="entry name" value="GST_CTER"/>
    <property type="match status" value="1"/>
</dbReference>
<dbReference type="InterPro" id="IPR036249">
    <property type="entry name" value="Thioredoxin-like_sf"/>
</dbReference>
<dbReference type="PANTHER" id="PTHR32419">
    <property type="entry name" value="GLUTATHIONYL-HYDROQUINONE REDUCTASE"/>
    <property type="match status" value="1"/>
</dbReference>
<dbReference type="EMBL" id="UINC01077186">
    <property type="protein sequence ID" value="SVC17076.1"/>
    <property type="molecule type" value="Genomic_DNA"/>
</dbReference>
<dbReference type="InterPro" id="IPR004045">
    <property type="entry name" value="Glutathione_S-Trfase_N"/>
</dbReference>
<dbReference type="SUPFAM" id="SSF47616">
    <property type="entry name" value="GST C-terminal domain-like"/>
    <property type="match status" value="1"/>
</dbReference>
<dbReference type="InterPro" id="IPR036282">
    <property type="entry name" value="Glutathione-S-Trfase_C_sf"/>
</dbReference>
<name>A0A382JZ88_9ZZZZ</name>
<feature type="domain" description="GST C-terminal" evidence="1">
    <location>
        <begin position="164"/>
        <end position="230"/>
    </location>
</feature>
<organism evidence="2">
    <name type="scientific">marine metagenome</name>
    <dbReference type="NCBI Taxonomy" id="408172"/>
    <lineage>
        <taxon>unclassified sequences</taxon>
        <taxon>metagenomes</taxon>
        <taxon>ecological metagenomes</taxon>
    </lineage>
</organism>
<dbReference type="Pfam" id="PF13410">
    <property type="entry name" value="GST_C_2"/>
    <property type="match status" value="1"/>
</dbReference>
<dbReference type="Pfam" id="PF13409">
    <property type="entry name" value="GST_N_2"/>
    <property type="match status" value="1"/>
</dbReference>
<proteinExistence type="predicted"/>
<evidence type="ECO:0000313" key="2">
    <source>
        <dbReference type="EMBL" id="SVC17076.1"/>
    </source>
</evidence>
<dbReference type="InterPro" id="IPR016639">
    <property type="entry name" value="GST_Omega/GSH"/>
</dbReference>
<dbReference type="PANTHER" id="PTHR32419:SF6">
    <property type="entry name" value="GLUTATHIONE S-TRANSFERASE OMEGA-LIKE 1-RELATED"/>
    <property type="match status" value="1"/>
</dbReference>
<dbReference type="GO" id="GO:0004364">
    <property type="term" value="F:glutathione transferase activity"/>
    <property type="evidence" value="ECO:0007669"/>
    <property type="project" value="InterPro"/>
</dbReference>
<feature type="non-terminal residue" evidence="2">
    <location>
        <position position="230"/>
    </location>
</feature>